<evidence type="ECO:0000256" key="6">
    <source>
        <dbReference type="ARBA" id="ARBA00023139"/>
    </source>
</evidence>
<dbReference type="OrthoDB" id="398772at2"/>
<evidence type="ECO:0000256" key="8">
    <source>
        <dbReference type="SAM" id="SignalP"/>
    </source>
</evidence>
<accession>A0A2W7G1J9</accession>
<dbReference type="Proteomes" id="UP000249646">
    <property type="component" value="Unassembled WGS sequence"/>
</dbReference>
<keyword evidence="7" id="KW-0449">Lipoprotein</keyword>
<evidence type="ECO:0000313" key="9">
    <source>
        <dbReference type="EMBL" id="PZV99823.1"/>
    </source>
</evidence>
<reference evidence="9 10" key="1">
    <citation type="submission" date="2018-06" db="EMBL/GenBank/DDBJ databases">
        <title>Genomic Encyclopedia of Archaeal and Bacterial Type Strains, Phase II (KMG-II): from individual species to whole genera.</title>
        <authorList>
            <person name="Goeker M."/>
        </authorList>
    </citation>
    <scope>NUCLEOTIDE SEQUENCE [LARGE SCALE GENOMIC DNA]</scope>
    <source>
        <strain evidence="9 10">ATCC 51348</strain>
    </source>
</reference>
<gene>
    <name evidence="9" type="ORF">BCF89_1076</name>
</gene>
<comment type="caution">
    <text evidence="9">The sequence shown here is derived from an EMBL/GenBank/DDBJ whole genome shotgun (WGS) entry which is preliminary data.</text>
</comment>
<evidence type="ECO:0000256" key="2">
    <source>
        <dbReference type="ARBA" id="ARBA00022475"/>
    </source>
</evidence>
<dbReference type="InterPro" id="IPR049890">
    <property type="entry name" value="VlpA-F-like_signal"/>
</dbReference>
<dbReference type="NCBIfam" id="NF033817">
    <property type="entry name" value="Mplas_variab_LP"/>
    <property type="match status" value="1"/>
</dbReference>
<comment type="subcellular location">
    <subcellularLocation>
        <location evidence="1">Cell membrane</location>
        <topology evidence="1">Lipid-anchor</topology>
    </subcellularLocation>
</comment>
<sequence>MKKTTKFLLALGSIVSLTTLPLIAAKCGGTKEESKSETTTTNEEVTVDTIAKNLKDILVVTSDVKTKDGLDKLKKDSSKYTLWYDRKIERIVMVEGTNPPFGKKFDGEKWGIFDLNDKGSTIKSPYQLVNAKEPIFKGTSLSTRLDFTLDAKKETITIEYKVGKFLGKDNDPDVSKESNKSTISIK</sequence>
<dbReference type="RefSeq" id="WP_111518693.1">
    <property type="nucleotide sequence ID" value="NZ_QKUB01000007.1"/>
</dbReference>
<evidence type="ECO:0000313" key="10">
    <source>
        <dbReference type="Proteomes" id="UP000249646"/>
    </source>
</evidence>
<dbReference type="EMBL" id="QKUB01000007">
    <property type="protein sequence ID" value="PZV99823.1"/>
    <property type="molecule type" value="Genomic_DNA"/>
</dbReference>
<evidence type="ECO:0000256" key="3">
    <source>
        <dbReference type="ARBA" id="ARBA00022729"/>
    </source>
</evidence>
<evidence type="ECO:0000256" key="7">
    <source>
        <dbReference type="ARBA" id="ARBA00023288"/>
    </source>
</evidence>
<keyword evidence="5" id="KW-0472">Membrane</keyword>
<feature type="chain" id="PRO_5015943567" description="Lipoprotein" evidence="8">
    <location>
        <begin position="25"/>
        <end position="186"/>
    </location>
</feature>
<evidence type="ECO:0008006" key="11">
    <source>
        <dbReference type="Google" id="ProtNLM"/>
    </source>
</evidence>
<proteinExistence type="predicted"/>
<keyword evidence="4" id="KW-0677">Repeat</keyword>
<dbReference type="AlphaFoldDB" id="A0A2W7G1J9"/>
<evidence type="ECO:0000256" key="4">
    <source>
        <dbReference type="ARBA" id="ARBA00022737"/>
    </source>
</evidence>
<dbReference type="GO" id="GO:0005886">
    <property type="term" value="C:plasma membrane"/>
    <property type="evidence" value="ECO:0007669"/>
    <property type="project" value="UniProtKB-SubCell"/>
</dbReference>
<name>A0A2W7G1J9_9BACT</name>
<keyword evidence="10" id="KW-1185">Reference proteome</keyword>
<protein>
    <recommendedName>
        <fullName evidence="11">Lipoprotein</fullName>
    </recommendedName>
</protein>
<keyword evidence="2" id="KW-1003">Cell membrane</keyword>
<keyword evidence="6" id="KW-0564">Palmitate</keyword>
<feature type="signal peptide" evidence="8">
    <location>
        <begin position="1"/>
        <end position="24"/>
    </location>
</feature>
<keyword evidence="3 8" id="KW-0732">Signal</keyword>
<organism evidence="9 10">
    <name type="scientific">Metamycoplasma auris</name>
    <dbReference type="NCBI Taxonomy" id="51363"/>
    <lineage>
        <taxon>Bacteria</taxon>
        <taxon>Bacillati</taxon>
        <taxon>Mycoplasmatota</taxon>
        <taxon>Mycoplasmoidales</taxon>
        <taxon>Metamycoplasmataceae</taxon>
        <taxon>Metamycoplasma</taxon>
    </lineage>
</organism>
<evidence type="ECO:0000256" key="5">
    <source>
        <dbReference type="ARBA" id="ARBA00023136"/>
    </source>
</evidence>
<evidence type="ECO:0000256" key="1">
    <source>
        <dbReference type="ARBA" id="ARBA00004193"/>
    </source>
</evidence>